<dbReference type="InterPro" id="IPR003961">
    <property type="entry name" value="FN3_dom"/>
</dbReference>
<evidence type="ECO:0000256" key="1">
    <source>
        <dbReference type="ARBA" id="ARBA00011073"/>
    </source>
</evidence>
<evidence type="ECO:0000256" key="3">
    <source>
        <dbReference type="ARBA" id="ARBA00022801"/>
    </source>
</evidence>
<evidence type="ECO:0000259" key="5">
    <source>
        <dbReference type="PROSITE" id="PS50853"/>
    </source>
</evidence>
<keyword evidence="4" id="KW-0720">Serine protease</keyword>
<dbReference type="Gene3D" id="2.60.40.10">
    <property type="entry name" value="Immunoglobulins"/>
    <property type="match status" value="1"/>
</dbReference>
<dbReference type="InterPro" id="IPR013783">
    <property type="entry name" value="Ig-like_fold"/>
</dbReference>
<dbReference type="SUPFAM" id="SSF49265">
    <property type="entry name" value="Fibronectin type III"/>
    <property type="match status" value="1"/>
</dbReference>
<dbReference type="GO" id="GO:0006508">
    <property type="term" value="P:proteolysis"/>
    <property type="evidence" value="ECO:0007669"/>
    <property type="project" value="UniProtKB-KW"/>
</dbReference>
<dbReference type="PANTHER" id="PTHR43806">
    <property type="entry name" value="PEPTIDASE S8"/>
    <property type="match status" value="1"/>
</dbReference>
<dbReference type="SMART" id="SM00060">
    <property type="entry name" value="FN3"/>
    <property type="match status" value="1"/>
</dbReference>
<dbReference type="InterPro" id="IPR036852">
    <property type="entry name" value="Peptidase_S8/S53_dom_sf"/>
</dbReference>
<dbReference type="InterPro" id="IPR023828">
    <property type="entry name" value="Peptidase_S8_Ser-AS"/>
</dbReference>
<keyword evidence="3" id="KW-0378">Hydrolase</keyword>
<dbReference type="InterPro" id="IPR015500">
    <property type="entry name" value="Peptidase_S8_subtilisin-rel"/>
</dbReference>
<organism evidence="6">
    <name type="scientific">freshwater metagenome</name>
    <dbReference type="NCBI Taxonomy" id="449393"/>
    <lineage>
        <taxon>unclassified sequences</taxon>
        <taxon>metagenomes</taxon>
        <taxon>ecological metagenomes</taxon>
    </lineage>
</organism>
<protein>
    <submittedName>
        <fullName evidence="6">Unannotated protein</fullName>
    </submittedName>
</protein>
<dbReference type="InterPro" id="IPR000209">
    <property type="entry name" value="Peptidase_S8/S53_dom"/>
</dbReference>
<dbReference type="PROSITE" id="PS00138">
    <property type="entry name" value="SUBTILASE_SER"/>
    <property type="match status" value="1"/>
</dbReference>
<dbReference type="Pfam" id="PF00082">
    <property type="entry name" value="Peptidase_S8"/>
    <property type="match status" value="1"/>
</dbReference>
<name>A0A6J6H6S2_9ZZZZ</name>
<feature type="domain" description="Fibronectin type-III" evidence="5">
    <location>
        <begin position="150"/>
        <end position="257"/>
    </location>
</feature>
<evidence type="ECO:0000256" key="2">
    <source>
        <dbReference type="ARBA" id="ARBA00022670"/>
    </source>
</evidence>
<dbReference type="PANTHER" id="PTHR43806:SF11">
    <property type="entry name" value="CEREVISIN-RELATED"/>
    <property type="match status" value="1"/>
</dbReference>
<gene>
    <name evidence="6" type="ORF">UFOPK1855_00178</name>
</gene>
<reference evidence="6" key="1">
    <citation type="submission" date="2020-05" db="EMBL/GenBank/DDBJ databases">
        <authorList>
            <person name="Chiriac C."/>
            <person name="Salcher M."/>
            <person name="Ghai R."/>
            <person name="Kavagutti S V."/>
        </authorList>
    </citation>
    <scope>NUCLEOTIDE SEQUENCE</scope>
</reference>
<accession>A0A6J6H6S2</accession>
<keyword evidence="2" id="KW-0645">Protease</keyword>
<dbReference type="SUPFAM" id="SSF52743">
    <property type="entry name" value="Subtilisin-like"/>
    <property type="match status" value="1"/>
</dbReference>
<sequence length="695" mass="72399">MTTLKRFTLPALLAIALFAGLFTGSPNAASASVQNLDAVNSTKSVGVIVTYKPGFESIAPNGEATGENFAGVALERPQDLGLGYTALKFEASLSSDQAQKVLRGLQHDPRIASVQLDAQLQFSAASASASARTSSSTFVRPLDALKPASAPTQVRGINYFDVKSPRSPRIRISWKAPTTLNKAKIFGYRIEASDDGKAWKSLIVNTGKTSTAVSITSGITIGKSAFYRVRALTVLGASKAASAASTAVSITPKVAPQAPFVDSIVITKGQSPSWEQQSLAERGGQAVTYEAIASVDGQQVDSCITSNISCQFTKLQTGYHYTVHVIARNALGQSSSVRVTDPYFSSQWHLYTQYSIHADRAWRYTRGKPSVVVAVLDGGISAHPDLDSNIVAGYDFISDPAYSRDGDGWDSYPTDEGDYTNDEPSSWHGTHVAGIIAARSNSIGGVGVAPGVKVQPIRVLGTNGGSSSDLIAAIHWAAGISVGGVPNNPTPARVINLSIGTSTPTSCDAGTQAAVRAAWDRGVTPVTAAGNSAFEASGSYPGNCYPTINVTATGITGNIAPYANFGDGVDFSAPGGDADLAALAPDSSEGMIVSTFNLGETTVGEPSYGLQEGTSMAAPVVAGVVALIYSVRPELGSQDVYKILLATVGEFKEGSYCAISATRYTEEDPRPSHCGAGIIDAGRAVKYATTYKKSG</sequence>
<comment type="similarity">
    <text evidence="1">Belongs to the peptidase S8 family.</text>
</comment>
<evidence type="ECO:0000256" key="4">
    <source>
        <dbReference type="ARBA" id="ARBA00022825"/>
    </source>
</evidence>
<dbReference type="GO" id="GO:0004252">
    <property type="term" value="F:serine-type endopeptidase activity"/>
    <property type="evidence" value="ECO:0007669"/>
    <property type="project" value="InterPro"/>
</dbReference>
<dbReference type="InterPro" id="IPR022398">
    <property type="entry name" value="Peptidase_S8_His-AS"/>
</dbReference>
<dbReference type="PROSITE" id="PS50853">
    <property type="entry name" value="FN3"/>
    <property type="match status" value="1"/>
</dbReference>
<dbReference type="PROSITE" id="PS00137">
    <property type="entry name" value="SUBTILASE_HIS"/>
    <property type="match status" value="1"/>
</dbReference>
<evidence type="ECO:0000313" key="6">
    <source>
        <dbReference type="EMBL" id="CAB4606954.1"/>
    </source>
</evidence>
<dbReference type="PRINTS" id="PR00723">
    <property type="entry name" value="SUBTILISIN"/>
</dbReference>
<dbReference type="Gene3D" id="3.40.50.200">
    <property type="entry name" value="Peptidase S8/S53 domain"/>
    <property type="match status" value="1"/>
</dbReference>
<dbReference type="AlphaFoldDB" id="A0A6J6H6S2"/>
<proteinExistence type="inferred from homology"/>
<dbReference type="InterPro" id="IPR036116">
    <property type="entry name" value="FN3_sf"/>
</dbReference>
<dbReference type="PROSITE" id="PS51892">
    <property type="entry name" value="SUBTILASE"/>
    <property type="match status" value="1"/>
</dbReference>
<dbReference type="InterPro" id="IPR050131">
    <property type="entry name" value="Peptidase_S8_subtilisin-like"/>
</dbReference>
<dbReference type="EMBL" id="CAEZUW010000015">
    <property type="protein sequence ID" value="CAB4606954.1"/>
    <property type="molecule type" value="Genomic_DNA"/>
</dbReference>